<dbReference type="InterPro" id="IPR007274">
    <property type="entry name" value="Cop_transporter"/>
</dbReference>
<feature type="transmembrane region" description="Helical" evidence="4">
    <location>
        <begin position="118"/>
        <end position="143"/>
    </location>
</feature>
<keyword evidence="4" id="KW-0186">Copper</keyword>
<keyword evidence="4" id="KW-0813">Transport</keyword>
<keyword evidence="4" id="KW-0187">Copper transport</keyword>
<protein>
    <recommendedName>
        <fullName evidence="4">Copper transport protein</fullName>
    </recommendedName>
</protein>
<evidence type="ECO:0000256" key="2">
    <source>
        <dbReference type="ARBA" id="ARBA00022989"/>
    </source>
</evidence>
<gene>
    <name evidence="5" type="ORF">BN860_03136g</name>
</gene>
<accession>A0A8J2T5C9</accession>
<evidence type="ECO:0000313" key="6">
    <source>
        <dbReference type="Proteomes" id="UP000019375"/>
    </source>
</evidence>
<keyword evidence="1 4" id="KW-0812">Transmembrane</keyword>
<dbReference type="EMBL" id="HG316456">
    <property type="protein sequence ID" value="CDF88842.1"/>
    <property type="molecule type" value="Genomic_DNA"/>
</dbReference>
<organism evidence="5 6">
    <name type="scientific">Zygosaccharomyces bailii (strain CLIB 213 / ATCC 58445 / CBS 680 / BCRC 21525 / NBRC 1098 / NCYC 1416 / NRRL Y-2227)</name>
    <dbReference type="NCBI Taxonomy" id="1333698"/>
    <lineage>
        <taxon>Eukaryota</taxon>
        <taxon>Fungi</taxon>
        <taxon>Dikarya</taxon>
        <taxon>Ascomycota</taxon>
        <taxon>Saccharomycotina</taxon>
        <taxon>Saccharomycetes</taxon>
        <taxon>Saccharomycetales</taxon>
        <taxon>Saccharomycetaceae</taxon>
        <taxon>Zygosaccharomyces</taxon>
    </lineage>
</organism>
<evidence type="ECO:0000256" key="1">
    <source>
        <dbReference type="ARBA" id="ARBA00022692"/>
    </source>
</evidence>
<feature type="transmembrane region" description="Helical" evidence="4">
    <location>
        <begin position="65"/>
        <end position="82"/>
    </location>
</feature>
<name>A0A8J2T5C9_ZYGB2</name>
<reference evidence="6" key="1">
    <citation type="journal article" date="2013" name="Genome Announc.">
        <title>Genome sequence of the food spoilage yeast Zygosaccharomyces bailii CLIB 213(T).</title>
        <authorList>
            <person name="Galeote V."/>
            <person name="Bigey F."/>
            <person name="Devillers H."/>
            <person name="Neuveglise C."/>
            <person name="Dequin S."/>
        </authorList>
    </citation>
    <scope>NUCLEOTIDE SEQUENCE [LARGE SCALE GENOMIC DNA]</scope>
    <source>
        <strain evidence="6">CLIB 213 / ATCC 58445 / CBS 680 / CCRC 21525 / NBRC 1098 / NCYC 1416 / NRRL Y-2227</strain>
    </source>
</reference>
<dbReference type="PANTHER" id="PTHR12483">
    <property type="entry name" value="SOLUTE CARRIER FAMILY 31 COPPER TRANSPORTERS"/>
    <property type="match status" value="1"/>
</dbReference>
<evidence type="ECO:0000256" key="4">
    <source>
        <dbReference type="RuleBase" id="RU367022"/>
    </source>
</evidence>
<dbReference type="PANTHER" id="PTHR12483:SF115">
    <property type="entry name" value="COPPER TRANSPORT PROTEIN"/>
    <property type="match status" value="1"/>
</dbReference>
<comment type="similarity">
    <text evidence="4">Belongs to the copper transporter (Ctr) (TC 1.A.56) family. SLC31A subfamily.</text>
</comment>
<evidence type="ECO:0000313" key="5">
    <source>
        <dbReference type="EMBL" id="CDF88842.1"/>
    </source>
</evidence>
<keyword evidence="4" id="KW-0406">Ion transport</keyword>
<sequence length="161" mass="18620">MDHSSHHMDQGMHGAMDQSMHTTMDHSPGHDHGQDQCTMHMSLTWSYKDTCIIFSGWHLRRPRDLVLSFVAIVVLAYIYEYLKYYVAKFQLNQGPTTPNNQRNYRLANSVWYGVQVGYSFMLMLVFMTYNGWLMLAVVLGAIWGNYAWGSRARSGQEMACH</sequence>
<dbReference type="OrthoDB" id="161814at2759"/>
<dbReference type="GO" id="GO:0005375">
    <property type="term" value="F:copper ion transmembrane transporter activity"/>
    <property type="evidence" value="ECO:0007669"/>
    <property type="project" value="UniProtKB-UniRule"/>
</dbReference>
<keyword evidence="6" id="KW-1185">Reference proteome</keyword>
<proteinExistence type="inferred from homology"/>
<dbReference type="GO" id="GO:0000329">
    <property type="term" value="C:fungal-type vacuole membrane"/>
    <property type="evidence" value="ECO:0007669"/>
    <property type="project" value="TreeGrafter"/>
</dbReference>
<evidence type="ECO:0000256" key="3">
    <source>
        <dbReference type="ARBA" id="ARBA00023136"/>
    </source>
</evidence>
<keyword evidence="2 4" id="KW-1133">Transmembrane helix</keyword>
<dbReference type="AlphaFoldDB" id="A0A8J2T5C9"/>
<dbReference type="Pfam" id="PF04145">
    <property type="entry name" value="Ctr"/>
    <property type="match status" value="2"/>
</dbReference>
<keyword evidence="3 4" id="KW-0472">Membrane</keyword>
<dbReference type="Proteomes" id="UP000019375">
    <property type="component" value="Unassembled WGS sequence"/>
</dbReference>
<comment type="subcellular location">
    <subcellularLocation>
        <location evidence="4">Membrane</location>
        <topology evidence="4">Multi-pass membrane protein</topology>
    </subcellularLocation>
</comment>